<evidence type="ECO:0000256" key="1">
    <source>
        <dbReference type="SAM" id="MobiDB-lite"/>
    </source>
</evidence>
<reference evidence="3 4" key="1">
    <citation type="submission" date="2018-07" db="EMBL/GenBank/DDBJ databases">
        <title>Genomic Encyclopedia of Type Strains, Phase IV (KMG-IV): sequencing the most valuable type-strain genomes for metagenomic binning, comparative biology and taxonomic classification.</title>
        <authorList>
            <person name="Goeker M."/>
        </authorList>
    </citation>
    <scope>NUCLEOTIDE SEQUENCE [LARGE SCALE GENOMIC DNA]</scope>
    <source>
        <strain evidence="3 4">DSM 44290</strain>
    </source>
</reference>
<organism evidence="3 4">
    <name type="scientific">Nocardia pseudobrasiliensis</name>
    <dbReference type="NCBI Taxonomy" id="45979"/>
    <lineage>
        <taxon>Bacteria</taxon>
        <taxon>Bacillati</taxon>
        <taxon>Actinomycetota</taxon>
        <taxon>Actinomycetes</taxon>
        <taxon>Mycobacteriales</taxon>
        <taxon>Nocardiaceae</taxon>
        <taxon>Nocardia</taxon>
    </lineage>
</organism>
<dbReference type="RefSeq" id="WP_067990208.1">
    <property type="nucleotide sequence ID" value="NZ_QQBC01000001.1"/>
</dbReference>
<sequence>MSDRHRFRTMIVAVSGGALLAMGSGIAVAAPATVTPVDSNYPMGGPGPGRAAQEPGKQAEKAEKFGGSLTTKLVDLGASVVKCGLSVAVSAVRCDM</sequence>
<comment type="caution">
    <text evidence="3">The sequence shown here is derived from an EMBL/GenBank/DDBJ whole genome shotgun (WGS) entry which is preliminary data.</text>
</comment>
<evidence type="ECO:0000256" key="2">
    <source>
        <dbReference type="SAM" id="SignalP"/>
    </source>
</evidence>
<protein>
    <submittedName>
        <fullName evidence="3">Uncharacterized protein</fullName>
    </submittedName>
</protein>
<keyword evidence="2" id="KW-0732">Signal</keyword>
<dbReference type="EMBL" id="QQBC01000001">
    <property type="protein sequence ID" value="RDI68744.1"/>
    <property type="molecule type" value="Genomic_DNA"/>
</dbReference>
<gene>
    <name evidence="3" type="ORF">DFR76_101279</name>
</gene>
<dbReference type="Proteomes" id="UP000254869">
    <property type="component" value="Unassembled WGS sequence"/>
</dbReference>
<name>A0A370IH19_9NOCA</name>
<keyword evidence="4" id="KW-1185">Reference proteome</keyword>
<proteinExistence type="predicted"/>
<feature type="chain" id="PRO_5016670592" evidence="2">
    <location>
        <begin position="30"/>
        <end position="96"/>
    </location>
</feature>
<dbReference type="AlphaFoldDB" id="A0A370IH19"/>
<feature type="signal peptide" evidence="2">
    <location>
        <begin position="1"/>
        <end position="29"/>
    </location>
</feature>
<evidence type="ECO:0000313" key="3">
    <source>
        <dbReference type="EMBL" id="RDI68744.1"/>
    </source>
</evidence>
<accession>A0A370IH19</accession>
<dbReference type="STRING" id="1210086.GCA_001613105_00128"/>
<feature type="region of interest" description="Disordered" evidence="1">
    <location>
        <begin position="39"/>
        <end position="63"/>
    </location>
</feature>
<evidence type="ECO:0000313" key="4">
    <source>
        <dbReference type="Proteomes" id="UP000254869"/>
    </source>
</evidence>